<sequence length="259" mass="30815">KYQSKKNDLTLIEQLTSLSAAHPREGFWKSYYRLRNKGEKVNHKRLHRVYKQMGLPLRRKVKKRLPARVKEAIVIPTNYTHTWSIDFMSDALSNGSKFRSFNVMDDFNREILHIEIDYSLKSSRVIWILNRLINKHGKPQKIRMDNGPEFIAKLAQEWSEIHQIEFKYIQPGKPTQNALIERFNKTYRNGVLDAYLFDSLDEVRELTDQWINDYNLYRPHEALGGLSPVKYRERSIVHGFHSATLHSTHEQYQEHVYME</sequence>
<dbReference type="GO" id="GO:0003676">
    <property type="term" value="F:nucleic acid binding"/>
    <property type="evidence" value="ECO:0007669"/>
    <property type="project" value="InterPro"/>
</dbReference>
<dbReference type="OrthoDB" id="9815231at2"/>
<dbReference type="PANTHER" id="PTHR47515">
    <property type="entry name" value="LOW CALCIUM RESPONSE LOCUS PROTEIN T"/>
    <property type="match status" value="1"/>
</dbReference>
<evidence type="ECO:0000313" key="3">
    <source>
        <dbReference type="Proteomes" id="UP000216605"/>
    </source>
</evidence>
<accession>A0A256A9L2</accession>
<dbReference type="GO" id="GO:0015074">
    <property type="term" value="P:DNA integration"/>
    <property type="evidence" value="ECO:0007669"/>
    <property type="project" value="InterPro"/>
</dbReference>
<evidence type="ECO:0000259" key="1">
    <source>
        <dbReference type="PROSITE" id="PS50994"/>
    </source>
</evidence>
<dbReference type="PANTHER" id="PTHR47515:SF2">
    <property type="entry name" value="INTEGRASE CORE DOMAIN PROTEIN"/>
    <property type="match status" value="1"/>
</dbReference>
<dbReference type="Pfam" id="PF13683">
    <property type="entry name" value="rve_3"/>
    <property type="match status" value="1"/>
</dbReference>
<dbReference type="InterPro" id="IPR036397">
    <property type="entry name" value="RNaseH_sf"/>
</dbReference>
<gene>
    <name evidence="2" type="ORF">CHU92_00130</name>
</gene>
<dbReference type="EMBL" id="NOXV01000017">
    <property type="protein sequence ID" value="OYQ50363.1"/>
    <property type="molecule type" value="Genomic_DNA"/>
</dbReference>
<feature type="domain" description="Integrase catalytic" evidence="1">
    <location>
        <begin position="72"/>
        <end position="236"/>
    </location>
</feature>
<reference evidence="2 3" key="1">
    <citation type="submission" date="2017-07" db="EMBL/GenBank/DDBJ databases">
        <title>Flavobacterium cyanobacteriorum sp. nov., isolated from cyanobacterial aggregates in a eutrophic lake.</title>
        <authorList>
            <person name="Cai H."/>
        </authorList>
    </citation>
    <scope>NUCLEOTIDE SEQUENCE [LARGE SCALE GENOMIC DNA]</scope>
    <source>
        <strain evidence="2 3">TH021</strain>
    </source>
</reference>
<keyword evidence="3" id="KW-1185">Reference proteome</keyword>
<dbReference type="Proteomes" id="UP000216605">
    <property type="component" value="Unassembled WGS sequence"/>
</dbReference>
<dbReference type="InterPro" id="IPR001584">
    <property type="entry name" value="Integrase_cat-core"/>
</dbReference>
<proteinExistence type="predicted"/>
<dbReference type="PROSITE" id="PS50994">
    <property type="entry name" value="INTEGRASE"/>
    <property type="match status" value="1"/>
</dbReference>
<name>A0A256A9L2_9FLAO</name>
<organism evidence="2 3">
    <name type="scientific">Flavobacterium cyanobacteriorum</name>
    <dbReference type="NCBI Taxonomy" id="2022802"/>
    <lineage>
        <taxon>Bacteria</taxon>
        <taxon>Pseudomonadati</taxon>
        <taxon>Bacteroidota</taxon>
        <taxon>Flavobacteriia</taxon>
        <taxon>Flavobacteriales</taxon>
        <taxon>Flavobacteriaceae</taxon>
        <taxon>Flavobacterium</taxon>
    </lineage>
</organism>
<dbReference type="AlphaFoldDB" id="A0A256A9L2"/>
<dbReference type="NCBIfam" id="NF033516">
    <property type="entry name" value="transpos_IS3"/>
    <property type="match status" value="1"/>
</dbReference>
<protein>
    <recommendedName>
        <fullName evidence="1">Integrase catalytic domain-containing protein</fullName>
    </recommendedName>
</protein>
<dbReference type="Gene3D" id="3.30.420.10">
    <property type="entry name" value="Ribonuclease H-like superfamily/Ribonuclease H"/>
    <property type="match status" value="1"/>
</dbReference>
<feature type="non-terminal residue" evidence="2">
    <location>
        <position position="1"/>
    </location>
</feature>
<dbReference type="InterPro" id="IPR012337">
    <property type="entry name" value="RNaseH-like_sf"/>
</dbReference>
<dbReference type="SUPFAM" id="SSF53098">
    <property type="entry name" value="Ribonuclease H-like"/>
    <property type="match status" value="1"/>
</dbReference>
<dbReference type="InterPro" id="IPR048020">
    <property type="entry name" value="Transpos_IS3"/>
</dbReference>
<comment type="caution">
    <text evidence="2">The sequence shown here is derived from an EMBL/GenBank/DDBJ whole genome shotgun (WGS) entry which is preliminary data.</text>
</comment>
<evidence type="ECO:0000313" key="2">
    <source>
        <dbReference type="EMBL" id="OYQ50363.1"/>
    </source>
</evidence>